<gene>
    <name evidence="2" type="ORF">BU14_0516s0001</name>
</gene>
<dbReference type="AlphaFoldDB" id="A0A1X6NT26"/>
<feature type="chain" id="PRO_5012485275" evidence="1">
    <location>
        <begin position="30"/>
        <end position="183"/>
    </location>
</feature>
<organism evidence="2 3">
    <name type="scientific">Porphyra umbilicalis</name>
    <name type="common">Purple laver</name>
    <name type="synonym">Red alga</name>
    <dbReference type="NCBI Taxonomy" id="2786"/>
    <lineage>
        <taxon>Eukaryota</taxon>
        <taxon>Rhodophyta</taxon>
        <taxon>Bangiophyceae</taxon>
        <taxon>Bangiales</taxon>
        <taxon>Bangiaceae</taxon>
        <taxon>Porphyra</taxon>
    </lineage>
</organism>
<name>A0A1X6NT26_PORUM</name>
<proteinExistence type="predicted"/>
<evidence type="ECO:0000256" key="1">
    <source>
        <dbReference type="SAM" id="SignalP"/>
    </source>
</evidence>
<reference evidence="2 3" key="1">
    <citation type="submission" date="2017-03" db="EMBL/GenBank/DDBJ databases">
        <title>WGS assembly of Porphyra umbilicalis.</title>
        <authorList>
            <person name="Brawley S.H."/>
            <person name="Blouin N.A."/>
            <person name="Ficko-Blean E."/>
            <person name="Wheeler G.L."/>
            <person name="Lohr M."/>
            <person name="Goodson H.V."/>
            <person name="Jenkins J.W."/>
            <person name="Blaby-Haas C.E."/>
            <person name="Helliwell K.E."/>
            <person name="Chan C."/>
            <person name="Marriage T."/>
            <person name="Bhattacharya D."/>
            <person name="Klein A.S."/>
            <person name="Badis Y."/>
            <person name="Brodie J."/>
            <person name="Cao Y."/>
            <person name="Collen J."/>
            <person name="Dittami S.M."/>
            <person name="Gachon C.M."/>
            <person name="Green B.R."/>
            <person name="Karpowicz S."/>
            <person name="Kim J.W."/>
            <person name="Kudahl U."/>
            <person name="Lin S."/>
            <person name="Michel G."/>
            <person name="Mittag M."/>
            <person name="Olson B.J."/>
            <person name="Pangilinan J."/>
            <person name="Peng Y."/>
            <person name="Qiu H."/>
            <person name="Shu S."/>
            <person name="Singer J.T."/>
            <person name="Smith A.G."/>
            <person name="Sprecher B.N."/>
            <person name="Wagner V."/>
            <person name="Wang W."/>
            <person name="Wang Z.-Y."/>
            <person name="Yan J."/>
            <person name="Yarish C."/>
            <person name="Zoeuner-Riek S."/>
            <person name="Zhuang Y."/>
            <person name="Zou Y."/>
            <person name="Lindquist E.A."/>
            <person name="Grimwood J."/>
            <person name="Barry K."/>
            <person name="Rokhsar D.S."/>
            <person name="Schmutz J."/>
            <person name="Stiller J.W."/>
            <person name="Grossman A.R."/>
            <person name="Prochnik S.E."/>
        </authorList>
    </citation>
    <scope>NUCLEOTIDE SEQUENCE [LARGE SCALE GENOMIC DNA]</scope>
    <source>
        <strain evidence="2">4086291</strain>
    </source>
</reference>
<protein>
    <submittedName>
        <fullName evidence="2">Uncharacterized protein</fullName>
    </submittedName>
</protein>
<dbReference type="Proteomes" id="UP000218209">
    <property type="component" value="Unassembled WGS sequence"/>
</dbReference>
<dbReference type="EMBL" id="KV919119">
    <property type="protein sequence ID" value="OSX71646.1"/>
    <property type="molecule type" value="Genomic_DNA"/>
</dbReference>
<keyword evidence="1" id="KW-0732">Signal</keyword>
<feature type="signal peptide" evidence="1">
    <location>
        <begin position="1"/>
        <end position="29"/>
    </location>
</feature>
<evidence type="ECO:0000313" key="3">
    <source>
        <dbReference type="Proteomes" id="UP000218209"/>
    </source>
</evidence>
<evidence type="ECO:0000313" key="2">
    <source>
        <dbReference type="EMBL" id="OSX71646.1"/>
    </source>
</evidence>
<accession>A0A1X6NT26</accession>
<keyword evidence="3" id="KW-1185">Reference proteome</keyword>
<sequence length="183" mass="18122">MAPPPRAGLWGPLLSRLLAAAAAHARACALPASRPAPVASVAPRASAPAAARTMFPAAAGAAAPPVRSAEEGAAGAAPPPSSAPAAAHNLAIRLPNAAGDDKGGCRAMLAAPRLPTQRYLARGVHRAALARLTPPLSLLDRCRRVGVSGHGAGARLAALPAAGITGTSLPGLLMRAPTRLWLG</sequence>